<keyword evidence="5 7" id="KW-1133">Transmembrane helix</keyword>
<feature type="transmembrane region" description="Helical" evidence="7">
    <location>
        <begin position="92"/>
        <end position="110"/>
    </location>
</feature>
<dbReference type="InterPro" id="IPR020846">
    <property type="entry name" value="MFS_dom"/>
</dbReference>
<dbReference type="PROSITE" id="PS00217">
    <property type="entry name" value="SUGAR_TRANSPORT_2"/>
    <property type="match status" value="1"/>
</dbReference>
<evidence type="ECO:0000259" key="8">
    <source>
        <dbReference type="PROSITE" id="PS50850"/>
    </source>
</evidence>
<protein>
    <submittedName>
        <fullName evidence="9">MFS transporter</fullName>
    </submittedName>
</protein>
<dbReference type="InterPro" id="IPR036259">
    <property type="entry name" value="MFS_trans_sf"/>
</dbReference>
<evidence type="ECO:0000256" key="6">
    <source>
        <dbReference type="ARBA" id="ARBA00023136"/>
    </source>
</evidence>
<dbReference type="PANTHER" id="PTHR43045">
    <property type="entry name" value="SHIKIMATE TRANSPORTER"/>
    <property type="match status" value="1"/>
</dbReference>
<evidence type="ECO:0000256" key="3">
    <source>
        <dbReference type="ARBA" id="ARBA00022475"/>
    </source>
</evidence>
<keyword evidence="6 7" id="KW-0472">Membrane</keyword>
<sequence>MSDTSSPDRTPTAADARRVAVGAFVGTALEWYDFFLYGTAASLVFNRLFFATDDAVVATLAAFASFAVGFAARPLGGIIFGHLGDRIGRRACLLITVVMIGIVTGLVGVLPDFADIGVAAPVLLTLLRLLQGVAVGGEWGGAITLAVEHAPPEKRGRYAAMPQIGSPVGTLLSSGAFLLVALLPPEDFDSWGWRLPFLAAFPLVAVALWLRRRVEESPLFDRLLAEDARASAPVREVITGAWPGLLVGAGSALLGVGGFYLATTFVISYATGDLDLPRPLVLGATLVAAVVEIGVLVIGGRLAERFGAARVTVLGGVASAVVALPMFWLLDTRNAAAVVFGVTLGVAMLSIPYAVSGDLLARLFPARLRYSGIALAANLAGIVSGFVPLVATAVLAAAGGGSWAPGLLLVGIALITVVSGMVAPRLYVPEGELSLEDSRPTAPREA</sequence>
<feature type="transmembrane region" description="Helical" evidence="7">
    <location>
        <begin position="403"/>
        <end position="423"/>
    </location>
</feature>
<evidence type="ECO:0000256" key="4">
    <source>
        <dbReference type="ARBA" id="ARBA00022692"/>
    </source>
</evidence>
<gene>
    <name evidence="9" type="ORF">ACFPEL_18785</name>
</gene>
<dbReference type="InterPro" id="IPR011701">
    <property type="entry name" value="MFS"/>
</dbReference>
<accession>A0ABV9RMX3</accession>
<dbReference type="Gene3D" id="1.20.1250.20">
    <property type="entry name" value="MFS general substrate transporter like domains"/>
    <property type="match status" value="2"/>
</dbReference>
<feature type="transmembrane region" description="Helical" evidence="7">
    <location>
        <begin position="336"/>
        <end position="361"/>
    </location>
</feature>
<feature type="transmembrane region" description="Helical" evidence="7">
    <location>
        <begin position="122"/>
        <end position="147"/>
    </location>
</feature>
<feature type="transmembrane region" description="Helical" evidence="7">
    <location>
        <begin position="168"/>
        <end position="185"/>
    </location>
</feature>
<name>A0ABV9RMX3_9PSEU</name>
<dbReference type="PROSITE" id="PS50850">
    <property type="entry name" value="MFS"/>
    <property type="match status" value="1"/>
</dbReference>
<evidence type="ECO:0000256" key="1">
    <source>
        <dbReference type="ARBA" id="ARBA00004651"/>
    </source>
</evidence>
<feature type="transmembrane region" description="Helical" evidence="7">
    <location>
        <begin position="191"/>
        <end position="210"/>
    </location>
</feature>
<organism evidence="9 10">
    <name type="scientific">Actinomycetospora chibensis</name>
    <dbReference type="NCBI Taxonomy" id="663606"/>
    <lineage>
        <taxon>Bacteria</taxon>
        <taxon>Bacillati</taxon>
        <taxon>Actinomycetota</taxon>
        <taxon>Actinomycetes</taxon>
        <taxon>Pseudonocardiales</taxon>
        <taxon>Pseudonocardiaceae</taxon>
        <taxon>Actinomycetospora</taxon>
    </lineage>
</organism>
<keyword evidence="3" id="KW-1003">Cell membrane</keyword>
<dbReference type="InterPro" id="IPR005829">
    <property type="entry name" value="Sugar_transporter_CS"/>
</dbReference>
<dbReference type="Proteomes" id="UP001595909">
    <property type="component" value="Unassembled WGS sequence"/>
</dbReference>
<evidence type="ECO:0000313" key="10">
    <source>
        <dbReference type="Proteomes" id="UP001595909"/>
    </source>
</evidence>
<dbReference type="RefSeq" id="WP_274190692.1">
    <property type="nucleotide sequence ID" value="NZ_BAABHN010000039.1"/>
</dbReference>
<feature type="transmembrane region" description="Helical" evidence="7">
    <location>
        <begin position="280"/>
        <end position="299"/>
    </location>
</feature>
<keyword evidence="2" id="KW-0813">Transport</keyword>
<dbReference type="Pfam" id="PF07690">
    <property type="entry name" value="MFS_1"/>
    <property type="match status" value="1"/>
</dbReference>
<feature type="transmembrane region" description="Helical" evidence="7">
    <location>
        <begin position="311"/>
        <end position="330"/>
    </location>
</feature>
<evidence type="ECO:0000256" key="2">
    <source>
        <dbReference type="ARBA" id="ARBA00022448"/>
    </source>
</evidence>
<evidence type="ECO:0000256" key="7">
    <source>
        <dbReference type="SAM" id="Phobius"/>
    </source>
</evidence>
<feature type="transmembrane region" description="Helical" evidence="7">
    <location>
        <begin position="373"/>
        <end position="397"/>
    </location>
</feature>
<feature type="transmembrane region" description="Helical" evidence="7">
    <location>
        <begin position="55"/>
        <end position="80"/>
    </location>
</feature>
<evidence type="ECO:0000256" key="5">
    <source>
        <dbReference type="ARBA" id="ARBA00022989"/>
    </source>
</evidence>
<keyword evidence="10" id="KW-1185">Reference proteome</keyword>
<comment type="subcellular location">
    <subcellularLocation>
        <location evidence="1">Cell membrane</location>
        <topology evidence="1">Multi-pass membrane protein</topology>
    </subcellularLocation>
</comment>
<dbReference type="SUPFAM" id="SSF103473">
    <property type="entry name" value="MFS general substrate transporter"/>
    <property type="match status" value="1"/>
</dbReference>
<dbReference type="EMBL" id="JBHSIM010000039">
    <property type="protein sequence ID" value="MFC4834467.1"/>
    <property type="molecule type" value="Genomic_DNA"/>
</dbReference>
<feature type="domain" description="Major facilitator superfamily (MFS) profile" evidence="8">
    <location>
        <begin position="19"/>
        <end position="432"/>
    </location>
</feature>
<keyword evidence="4 7" id="KW-0812">Transmembrane</keyword>
<proteinExistence type="predicted"/>
<dbReference type="CDD" id="cd17369">
    <property type="entry name" value="MFS_ShiA_like"/>
    <property type="match status" value="1"/>
</dbReference>
<feature type="transmembrane region" description="Helical" evidence="7">
    <location>
        <begin position="245"/>
        <end position="268"/>
    </location>
</feature>
<evidence type="ECO:0000313" key="9">
    <source>
        <dbReference type="EMBL" id="MFC4834467.1"/>
    </source>
</evidence>
<comment type="caution">
    <text evidence="9">The sequence shown here is derived from an EMBL/GenBank/DDBJ whole genome shotgun (WGS) entry which is preliminary data.</text>
</comment>
<reference evidence="10" key="1">
    <citation type="journal article" date="2019" name="Int. J. Syst. Evol. Microbiol.">
        <title>The Global Catalogue of Microorganisms (GCM) 10K type strain sequencing project: providing services to taxonomists for standard genome sequencing and annotation.</title>
        <authorList>
            <consortium name="The Broad Institute Genomics Platform"/>
            <consortium name="The Broad Institute Genome Sequencing Center for Infectious Disease"/>
            <person name="Wu L."/>
            <person name="Ma J."/>
        </authorList>
    </citation>
    <scope>NUCLEOTIDE SEQUENCE [LARGE SCALE GENOMIC DNA]</scope>
    <source>
        <strain evidence="10">CCUG 50347</strain>
    </source>
</reference>
<dbReference type="PANTHER" id="PTHR43045:SF1">
    <property type="entry name" value="SHIKIMATE TRANSPORTER"/>
    <property type="match status" value="1"/>
</dbReference>